<dbReference type="AlphaFoldDB" id="A5BL23"/>
<dbReference type="EMBL" id="AM463178">
    <property type="protein sequence ID" value="CAN63599.1"/>
    <property type="molecule type" value="Genomic_DNA"/>
</dbReference>
<proteinExistence type="predicted"/>
<reference evidence="2" key="1">
    <citation type="journal article" date="2007" name="PLoS ONE">
        <title>The first genome sequence of an elite grapevine cultivar (Pinot noir Vitis vinifera L.): coping with a highly heterozygous genome.</title>
        <authorList>
            <person name="Velasco R."/>
            <person name="Zharkikh A."/>
            <person name="Troggio M."/>
            <person name="Cartwright D.A."/>
            <person name="Cestaro A."/>
            <person name="Pruss D."/>
            <person name="Pindo M."/>
            <person name="FitzGerald L.M."/>
            <person name="Vezzulli S."/>
            <person name="Reid J."/>
            <person name="Malacarne G."/>
            <person name="Iliev D."/>
            <person name="Coppola G."/>
            <person name="Wardell B."/>
            <person name="Micheletti D."/>
            <person name="Macalma T."/>
            <person name="Facci M."/>
            <person name="Mitchell J.T."/>
            <person name="Perazzolli M."/>
            <person name="Eldredge G."/>
            <person name="Gatto P."/>
            <person name="Oyzerski R."/>
            <person name="Moretto M."/>
            <person name="Gutin N."/>
            <person name="Stefanini M."/>
            <person name="Chen Y."/>
            <person name="Segala C."/>
            <person name="Davenport C."/>
            <person name="Dematte L."/>
            <person name="Mraz A."/>
            <person name="Battilana J."/>
            <person name="Stormo K."/>
            <person name="Costa F."/>
            <person name="Tao Q."/>
            <person name="Si-Ammour A."/>
            <person name="Harkins T."/>
            <person name="Lackey A."/>
            <person name="Perbost C."/>
            <person name="Taillon B."/>
            <person name="Stella A."/>
            <person name="Solovyev V."/>
            <person name="Fawcett J.A."/>
            <person name="Sterck L."/>
            <person name="Vandepoele K."/>
            <person name="Grando S.M."/>
            <person name="Toppo S."/>
            <person name="Moser C."/>
            <person name="Lanchbury J."/>
            <person name="Bogden R."/>
            <person name="Skolnick M."/>
            <person name="Sgaramella V."/>
            <person name="Bhatnagar S.K."/>
            <person name="Fontana P."/>
            <person name="Gutin A."/>
            <person name="Van de Peer Y."/>
            <person name="Salamini F."/>
            <person name="Viola R."/>
        </authorList>
    </citation>
    <scope>NUCLEOTIDE SEQUENCE</scope>
</reference>
<evidence type="ECO:0000313" key="2">
    <source>
        <dbReference type="EMBL" id="CAN63599.1"/>
    </source>
</evidence>
<sequence>MATTASGSVFLLLLLAASAAVDGRVISNRTSSTGLVSDGVHDHRNGLPYLLLSKPKWKSNLHNPLTFPMPVMIKSGTRKREDNWVISLFVILHIGPFLHRLGFETDRFRTITPARERDHHKPCKGACQSRSLTAMHPVKRFCEEKPPEENLFGCGNIKITPERIKRAVLETSEEERGKEN</sequence>
<name>A5BL23_VITVI</name>
<protein>
    <submittedName>
        <fullName evidence="2">Uncharacterized protein</fullName>
    </submittedName>
</protein>
<feature type="chain" id="PRO_5002678584" evidence="1">
    <location>
        <begin position="24"/>
        <end position="180"/>
    </location>
</feature>
<organism evidence="2">
    <name type="scientific">Vitis vinifera</name>
    <name type="common">Grape</name>
    <dbReference type="NCBI Taxonomy" id="29760"/>
    <lineage>
        <taxon>Eukaryota</taxon>
        <taxon>Viridiplantae</taxon>
        <taxon>Streptophyta</taxon>
        <taxon>Embryophyta</taxon>
        <taxon>Tracheophyta</taxon>
        <taxon>Spermatophyta</taxon>
        <taxon>Magnoliopsida</taxon>
        <taxon>eudicotyledons</taxon>
        <taxon>Gunneridae</taxon>
        <taxon>Pentapetalae</taxon>
        <taxon>rosids</taxon>
        <taxon>Vitales</taxon>
        <taxon>Vitaceae</taxon>
        <taxon>Viteae</taxon>
        <taxon>Vitis</taxon>
    </lineage>
</organism>
<evidence type="ECO:0000256" key="1">
    <source>
        <dbReference type="SAM" id="SignalP"/>
    </source>
</evidence>
<gene>
    <name evidence="2" type="ORF">VITISV_043804</name>
</gene>
<accession>A5BL23</accession>
<keyword evidence="1" id="KW-0732">Signal</keyword>
<feature type="signal peptide" evidence="1">
    <location>
        <begin position="1"/>
        <end position="23"/>
    </location>
</feature>